<proteinExistence type="predicted"/>
<sequence>MHRYPYKIYQLLLGSVFILVSNITFAQSANAEEPTLEVDVTSSCTIEKVDKGELAVTNNNTLFSSKIPDGKSGIVSLDCKGSATVSISKPVQQNIVSGTTDFASEGELSATANNVELKLAISNPGNPSQKIIGSEENIKSIDVEVNMEAKKNSGSISPGKYEFKVTLTVAPD</sequence>
<comment type="caution">
    <text evidence="2">The sequence shown here is derived from an EMBL/GenBank/DDBJ whole genome shotgun (WGS) entry which is preliminary data.</text>
</comment>
<protein>
    <recommendedName>
        <fullName evidence="4">Fimbrial protein</fullName>
    </recommendedName>
</protein>
<accession>A0A2A2TDQ6</accession>
<dbReference type="AlphaFoldDB" id="A0A2A2TDQ6"/>
<dbReference type="Proteomes" id="UP000218238">
    <property type="component" value="Unassembled WGS sequence"/>
</dbReference>
<evidence type="ECO:0000256" key="1">
    <source>
        <dbReference type="SAM" id="SignalP"/>
    </source>
</evidence>
<keyword evidence="3" id="KW-1185">Reference proteome</keyword>
<evidence type="ECO:0000313" key="2">
    <source>
        <dbReference type="EMBL" id="PAX51884.1"/>
    </source>
</evidence>
<feature type="chain" id="PRO_5012178011" description="Fimbrial protein" evidence="1">
    <location>
        <begin position="27"/>
        <end position="172"/>
    </location>
</feature>
<evidence type="ECO:0000313" key="3">
    <source>
        <dbReference type="Proteomes" id="UP000218238"/>
    </source>
</evidence>
<dbReference type="OrthoDB" id="516353at2"/>
<feature type="signal peptide" evidence="1">
    <location>
        <begin position="1"/>
        <end position="26"/>
    </location>
</feature>
<dbReference type="EMBL" id="NTFS01000316">
    <property type="protein sequence ID" value="PAX51884.1"/>
    <property type="molecule type" value="Genomic_DNA"/>
</dbReference>
<reference evidence="2 3" key="1">
    <citation type="submission" date="2017-08" db="EMBL/GenBank/DDBJ databases">
        <title>Draft genome sequence of filamentous cyanobacterium Calothrix elsteri CCALA 953.</title>
        <authorList>
            <person name="Gagunashvili A.N."/>
            <person name="Elster J."/>
            <person name="Andresson O.S."/>
        </authorList>
    </citation>
    <scope>NUCLEOTIDE SEQUENCE [LARGE SCALE GENOMIC DNA]</scope>
    <source>
        <strain evidence="2 3">CCALA 953</strain>
    </source>
</reference>
<keyword evidence="1" id="KW-0732">Signal</keyword>
<gene>
    <name evidence="2" type="ORF">CK510_22370</name>
</gene>
<name>A0A2A2TDQ6_9CYAN</name>
<evidence type="ECO:0008006" key="4">
    <source>
        <dbReference type="Google" id="ProtNLM"/>
    </source>
</evidence>
<organism evidence="2 3">
    <name type="scientific">Brunnivagina elsteri CCALA 953</name>
    <dbReference type="NCBI Taxonomy" id="987040"/>
    <lineage>
        <taxon>Bacteria</taxon>
        <taxon>Bacillati</taxon>
        <taxon>Cyanobacteriota</taxon>
        <taxon>Cyanophyceae</taxon>
        <taxon>Nostocales</taxon>
        <taxon>Calotrichaceae</taxon>
        <taxon>Brunnivagina</taxon>
    </lineage>
</organism>